<feature type="compositionally biased region" description="Basic residues" evidence="1">
    <location>
        <begin position="14"/>
        <end position="23"/>
    </location>
</feature>
<organism evidence="2 3">
    <name type="scientific">Caerostris darwini</name>
    <dbReference type="NCBI Taxonomy" id="1538125"/>
    <lineage>
        <taxon>Eukaryota</taxon>
        <taxon>Metazoa</taxon>
        <taxon>Ecdysozoa</taxon>
        <taxon>Arthropoda</taxon>
        <taxon>Chelicerata</taxon>
        <taxon>Arachnida</taxon>
        <taxon>Araneae</taxon>
        <taxon>Araneomorphae</taxon>
        <taxon>Entelegynae</taxon>
        <taxon>Araneoidea</taxon>
        <taxon>Araneidae</taxon>
        <taxon>Caerostris</taxon>
    </lineage>
</organism>
<keyword evidence="3" id="KW-1185">Reference proteome</keyword>
<feature type="compositionally biased region" description="Basic and acidic residues" evidence="1">
    <location>
        <begin position="1"/>
        <end position="13"/>
    </location>
</feature>
<reference evidence="2 3" key="1">
    <citation type="submission" date="2021-06" db="EMBL/GenBank/DDBJ databases">
        <title>Caerostris darwini draft genome.</title>
        <authorList>
            <person name="Kono N."/>
            <person name="Arakawa K."/>
        </authorList>
    </citation>
    <scope>NUCLEOTIDE SEQUENCE [LARGE SCALE GENOMIC DNA]</scope>
</reference>
<protein>
    <submittedName>
        <fullName evidence="2">Uncharacterized protein</fullName>
    </submittedName>
</protein>
<accession>A0AAV4UDN7</accession>
<gene>
    <name evidence="2" type="ORF">CDAR_569391</name>
</gene>
<dbReference type="EMBL" id="BPLQ01011131">
    <property type="protein sequence ID" value="GIY55873.1"/>
    <property type="molecule type" value="Genomic_DNA"/>
</dbReference>
<name>A0AAV4UDN7_9ARAC</name>
<dbReference type="AlphaFoldDB" id="A0AAV4UDN7"/>
<evidence type="ECO:0000313" key="3">
    <source>
        <dbReference type="Proteomes" id="UP001054837"/>
    </source>
</evidence>
<evidence type="ECO:0000256" key="1">
    <source>
        <dbReference type="SAM" id="MobiDB-lite"/>
    </source>
</evidence>
<sequence length="79" mass="8897">MVAEVARIEDDGSRRRRWQQRKPHKAVVDVGSRDPGRIFACEVVQWSQIFFVGNTCYLSDVDNEIEQNDGNSNVGSVSA</sequence>
<comment type="caution">
    <text evidence="2">The sequence shown here is derived from an EMBL/GenBank/DDBJ whole genome shotgun (WGS) entry which is preliminary data.</text>
</comment>
<feature type="region of interest" description="Disordered" evidence="1">
    <location>
        <begin position="1"/>
        <end position="23"/>
    </location>
</feature>
<proteinExistence type="predicted"/>
<dbReference type="Proteomes" id="UP001054837">
    <property type="component" value="Unassembled WGS sequence"/>
</dbReference>
<evidence type="ECO:0000313" key="2">
    <source>
        <dbReference type="EMBL" id="GIY55873.1"/>
    </source>
</evidence>